<dbReference type="RefSeq" id="WP_106926429.1">
    <property type="nucleotide sequence ID" value="NZ_CABMMU010000006.1"/>
</dbReference>
<organism evidence="1 2">
    <name type="scientific">Kluyvera genomosp. 2</name>
    <dbReference type="NCBI Taxonomy" id="2774054"/>
    <lineage>
        <taxon>Bacteria</taxon>
        <taxon>Pseudomonadati</taxon>
        <taxon>Pseudomonadota</taxon>
        <taxon>Gammaproteobacteria</taxon>
        <taxon>Enterobacterales</taxon>
        <taxon>Enterobacteriaceae</taxon>
        <taxon>Kluyvera</taxon>
    </lineage>
</organism>
<evidence type="ECO:0000313" key="1">
    <source>
        <dbReference type="EMBL" id="PSR46959.1"/>
    </source>
</evidence>
<protein>
    <submittedName>
        <fullName evidence="1">Cytoplasmic protein</fullName>
    </submittedName>
</protein>
<evidence type="ECO:0000313" key="2">
    <source>
        <dbReference type="Proteomes" id="UP000240892"/>
    </source>
</evidence>
<name>A0A2T2Y353_9ENTR</name>
<gene>
    <name evidence="1" type="ORF">C8256_10310</name>
</gene>
<dbReference type="EMBL" id="PYHO01000006">
    <property type="protein sequence ID" value="PSR46959.1"/>
    <property type="molecule type" value="Genomic_DNA"/>
</dbReference>
<dbReference type="InterPro" id="IPR036696">
    <property type="entry name" value="YdfO-like_sf"/>
</dbReference>
<comment type="caution">
    <text evidence="1">The sequence shown here is derived from an EMBL/GenBank/DDBJ whole genome shotgun (WGS) entry which is preliminary data.</text>
</comment>
<reference evidence="1 2" key="1">
    <citation type="submission" date="2018-03" db="EMBL/GenBank/DDBJ databases">
        <title>First report of an OXA-48+CTX-M-M-producing Kluyvera ascorbata clone recovered from patients admitted in a University Hospital in Madrid, Spain.</title>
        <authorList>
            <person name="Hernandez-Garcia M."/>
            <person name="Leon-Sampedro R."/>
            <person name="Perez-Viso B."/>
            <person name="Morosini M.I."/>
            <person name="Lopez-Fresnena N."/>
            <person name="Coque T.M."/>
            <person name="Bonten M."/>
            <person name="Malhotra-Kumar S."/>
            <person name="Ruiz-Garbajosa P."/>
            <person name="Canton R."/>
        </authorList>
    </citation>
    <scope>NUCLEOTIDE SEQUENCE [LARGE SCALE GENOMIC DNA]</scope>
    <source>
        <strain evidence="1 2">KA2</strain>
    </source>
</reference>
<dbReference type="AlphaFoldDB" id="A0A2T2Y353"/>
<dbReference type="InterPro" id="IPR009833">
    <property type="entry name" value="DUF1398"/>
</dbReference>
<dbReference type="SUPFAM" id="SSF160419">
    <property type="entry name" value="YdfO-like"/>
    <property type="match status" value="1"/>
</dbReference>
<proteinExistence type="predicted"/>
<dbReference type="Proteomes" id="UP000240892">
    <property type="component" value="Unassembled WGS sequence"/>
</dbReference>
<sequence>MELSDTLCELFEQVRYKSDFPQFLTQLKQNDISYYIYFVATGNVKIVTTSDSYVSMKSDRSLIKVSAGGSSHLARMAAKRHFTGITPFEQYCRELARAGVFKWVVDVNEVNRSYWSKDNQLLHTENIISPT</sequence>
<keyword evidence="2" id="KW-1185">Reference proteome</keyword>
<dbReference type="Gene3D" id="3.30.1810.10">
    <property type="entry name" value="YdfO-like"/>
    <property type="match status" value="1"/>
</dbReference>
<dbReference type="Pfam" id="PF07166">
    <property type="entry name" value="DUF1398"/>
    <property type="match status" value="1"/>
</dbReference>
<accession>A0A2T2Y353</accession>